<evidence type="ECO:0000256" key="2">
    <source>
        <dbReference type="SAM" id="MobiDB-lite"/>
    </source>
</evidence>
<name>A0A672G5Q0_SALFA</name>
<dbReference type="Proteomes" id="UP000472267">
    <property type="component" value="Chromosome 10"/>
</dbReference>
<dbReference type="Gene3D" id="3.30.2280.10">
    <property type="entry name" value="Hypothetical protein (hspc210)"/>
    <property type="match status" value="1"/>
</dbReference>
<dbReference type="GO" id="GO:0048312">
    <property type="term" value="P:intracellular distribution of mitochondria"/>
    <property type="evidence" value="ECO:0007669"/>
    <property type="project" value="TreeGrafter"/>
</dbReference>
<evidence type="ECO:0000313" key="5">
    <source>
        <dbReference type="Proteomes" id="UP000472267"/>
    </source>
</evidence>
<organism evidence="4 5">
    <name type="scientific">Salarias fasciatus</name>
    <name type="common">Jewelled blenny</name>
    <name type="synonym">Blennius fasciatus</name>
    <dbReference type="NCBI Taxonomy" id="181472"/>
    <lineage>
        <taxon>Eukaryota</taxon>
        <taxon>Metazoa</taxon>
        <taxon>Chordata</taxon>
        <taxon>Craniata</taxon>
        <taxon>Vertebrata</taxon>
        <taxon>Euteleostomi</taxon>
        <taxon>Actinopterygii</taxon>
        <taxon>Neopterygii</taxon>
        <taxon>Teleostei</taxon>
        <taxon>Neoteleostei</taxon>
        <taxon>Acanthomorphata</taxon>
        <taxon>Ovalentaria</taxon>
        <taxon>Blenniimorphae</taxon>
        <taxon>Blenniiformes</taxon>
        <taxon>Blennioidei</taxon>
        <taxon>Blenniidae</taxon>
        <taxon>Salariinae</taxon>
        <taxon>Salarias</taxon>
    </lineage>
</organism>
<dbReference type="InterPro" id="IPR025697">
    <property type="entry name" value="CLU_dom"/>
</dbReference>
<dbReference type="SUPFAM" id="SSF103107">
    <property type="entry name" value="Hypothetical protein c14orf129, hspc210"/>
    <property type="match status" value="1"/>
</dbReference>
<dbReference type="OMA" id="HRERCIF"/>
<dbReference type="Ensembl" id="ENSSFAT00005014842.1">
    <property type="protein sequence ID" value="ENSSFAP00005014246.1"/>
    <property type="gene ID" value="ENSSFAG00005007678.1"/>
</dbReference>
<dbReference type="InterPro" id="IPR027523">
    <property type="entry name" value="CLU_prot"/>
</dbReference>
<dbReference type="FunFam" id="3.30.2280.10:FF:000002">
    <property type="entry name" value="Clustered mitochondria protein homolog"/>
    <property type="match status" value="1"/>
</dbReference>
<accession>A0A672G5Q0</accession>
<proteinExistence type="predicted"/>
<dbReference type="PANTHER" id="PTHR12601">
    <property type="entry name" value="EUKARYOTIC TRANSLATION INITIATION FACTOR 3 SUBUNIT EIF-3"/>
    <property type="match status" value="1"/>
</dbReference>
<evidence type="ECO:0000256" key="1">
    <source>
        <dbReference type="ARBA" id="ARBA00022490"/>
    </source>
</evidence>
<protein>
    <submittedName>
        <fullName evidence="4">Clustered mitochondria homolog</fullName>
    </submittedName>
</protein>
<sequence length="550" mass="61894">FLQHSYTMRDARLHVRHVRNLLRSLDPADAYNGVNCSSLSYLSVFTSRYEGDAPLGPTHSLWTAALQTRCSPENSANWQPLQCLRVLTTSSWNPPPGNRKMHGDLLYLHVLTIEDRELNITSSTRGFYLNQSTAFSFNPKPAVPKILCHSLVELLNQVSPAFKKNFSALQKKRVQQHPYERIAAPFQVFTWTAPHGDHTLDRVRAEETHTSRTGQDEHTAGQSRDWNEELQQCRELPRASLQERLHRERSIFKVTNSDFVAAATRGAVAVVDGNVMPLNPGESPHMQMFMWNNIFFSLGFDVSEHYRPLGGNTAAHAAARCDLRGAQAYAAVDPDGLHTLGTAVVDYRGVRVIAQTIVPGILEKNQEQSVVYGSNDNGKTVLTHPRFLELLDKANRSLRIQRHQVLDHHGRPVELCSGMETIGILGNDGRPYILDLLRTFPRDLNFQFTEDQVTEEAPQECRSSGFPRPHRHSLASLRPELIQAFVQHRRGDVSKSARRNATLRACKAVGSVSDSHFDIRFNPDVCCPGTEWTSSLTHSEWHALHATPCQ</sequence>
<reference evidence="4" key="2">
    <citation type="submission" date="2025-08" db="UniProtKB">
        <authorList>
            <consortium name="Ensembl"/>
        </authorList>
    </citation>
    <scope>IDENTIFICATION</scope>
</reference>
<evidence type="ECO:0000313" key="4">
    <source>
        <dbReference type="Ensembl" id="ENSSFAP00005014246.1"/>
    </source>
</evidence>
<dbReference type="AlphaFoldDB" id="A0A672G5Q0"/>
<dbReference type="Pfam" id="PF13236">
    <property type="entry name" value="CLU"/>
    <property type="match status" value="1"/>
</dbReference>
<reference evidence="4" key="3">
    <citation type="submission" date="2025-09" db="UniProtKB">
        <authorList>
            <consortium name="Ensembl"/>
        </authorList>
    </citation>
    <scope>IDENTIFICATION</scope>
</reference>
<dbReference type="InterPro" id="IPR023231">
    <property type="entry name" value="GSKIP_dom_sf"/>
</dbReference>
<feature type="domain" description="Clu" evidence="3">
    <location>
        <begin position="204"/>
        <end position="447"/>
    </location>
</feature>
<evidence type="ECO:0000259" key="3">
    <source>
        <dbReference type="PROSITE" id="PS51823"/>
    </source>
</evidence>
<keyword evidence="1" id="KW-0963">Cytoplasm</keyword>
<dbReference type="PANTHER" id="PTHR12601:SF10">
    <property type="entry name" value="CLUSTERED MITOCHONDRIA PROTEIN HOMOLOG"/>
    <property type="match status" value="1"/>
</dbReference>
<feature type="region of interest" description="Disordered" evidence="2">
    <location>
        <begin position="206"/>
        <end position="225"/>
    </location>
</feature>
<dbReference type="GO" id="GO:0005737">
    <property type="term" value="C:cytoplasm"/>
    <property type="evidence" value="ECO:0007669"/>
    <property type="project" value="TreeGrafter"/>
</dbReference>
<reference evidence="4" key="1">
    <citation type="submission" date="2019-06" db="EMBL/GenBank/DDBJ databases">
        <authorList>
            <consortium name="Wellcome Sanger Institute Data Sharing"/>
        </authorList>
    </citation>
    <scope>NUCLEOTIDE SEQUENCE [LARGE SCALE GENOMIC DNA]</scope>
</reference>
<dbReference type="GO" id="GO:0003729">
    <property type="term" value="F:mRNA binding"/>
    <property type="evidence" value="ECO:0007669"/>
    <property type="project" value="TreeGrafter"/>
</dbReference>
<dbReference type="InParanoid" id="A0A672G5Q0"/>
<dbReference type="PROSITE" id="PS51823">
    <property type="entry name" value="CLU"/>
    <property type="match status" value="1"/>
</dbReference>
<keyword evidence="5" id="KW-1185">Reference proteome</keyword>